<comment type="caution">
    <text evidence="1">The sequence shown here is derived from an EMBL/GenBank/DDBJ whole genome shotgun (WGS) entry which is preliminary data.</text>
</comment>
<dbReference type="Proteomes" id="UP000054632">
    <property type="component" value="Unassembled WGS sequence"/>
</dbReference>
<gene>
    <name evidence="1" type="ORF">T4A_1816</name>
</gene>
<organism evidence="1 2">
    <name type="scientific">Trichinella pseudospiralis</name>
    <name type="common">Parasitic roundworm</name>
    <dbReference type="NCBI Taxonomy" id="6337"/>
    <lineage>
        <taxon>Eukaryota</taxon>
        <taxon>Metazoa</taxon>
        <taxon>Ecdysozoa</taxon>
        <taxon>Nematoda</taxon>
        <taxon>Enoplea</taxon>
        <taxon>Dorylaimia</taxon>
        <taxon>Trichinellida</taxon>
        <taxon>Trichinellidae</taxon>
        <taxon>Trichinella</taxon>
    </lineage>
</organism>
<protein>
    <submittedName>
        <fullName evidence="1">Uncharacterized protein</fullName>
    </submittedName>
</protein>
<reference evidence="1 2" key="1">
    <citation type="submission" date="2015-01" db="EMBL/GenBank/DDBJ databases">
        <title>Evolution of Trichinella species and genotypes.</title>
        <authorList>
            <person name="Korhonen P.K."/>
            <person name="Edoardo P."/>
            <person name="Giuseppe L.R."/>
            <person name="Gasser R.B."/>
        </authorList>
    </citation>
    <scope>NUCLEOTIDE SEQUENCE [LARGE SCALE GENOMIC DNA]</scope>
    <source>
        <strain evidence="1">ISS13</strain>
    </source>
</reference>
<dbReference type="AlphaFoldDB" id="A0A0V1AI34"/>
<evidence type="ECO:0000313" key="1">
    <source>
        <dbReference type="EMBL" id="KRY24512.1"/>
    </source>
</evidence>
<sequence>MPTNRMPLNDIQGANEIYDWAVKVPYFDNE</sequence>
<dbReference type="EMBL" id="JYDR01006835">
    <property type="protein sequence ID" value="KRY24512.1"/>
    <property type="molecule type" value="Genomic_DNA"/>
</dbReference>
<name>A0A0V1AI34_TRIPS</name>
<accession>A0A0V1AI34</accession>
<proteinExistence type="predicted"/>
<evidence type="ECO:0000313" key="2">
    <source>
        <dbReference type="Proteomes" id="UP000054632"/>
    </source>
</evidence>